<organism evidence="2 3">
    <name type="scientific">Portunus trituberculatus</name>
    <name type="common">Swimming crab</name>
    <name type="synonym">Neptunus trituberculatus</name>
    <dbReference type="NCBI Taxonomy" id="210409"/>
    <lineage>
        <taxon>Eukaryota</taxon>
        <taxon>Metazoa</taxon>
        <taxon>Ecdysozoa</taxon>
        <taxon>Arthropoda</taxon>
        <taxon>Crustacea</taxon>
        <taxon>Multicrustacea</taxon>
        <taxon>Malacostraca</taxon>
        <taxon>Eumalacostraca</taxon>
        <taxon>Eucarida</taxon>
        <taxon>Decapoda</taxon>
        <taxon>Pleocyemata</taxon>
        <taxon>Brachyura</taxon>
        <taxon>Eubrachyura</taxon>
        <taxon>Portunoidea</taxon>
        <taxon>Portunidae</taxon>
        <taxon>Portuninae</taxon>
        <taxon>Portunus</taxon>
    </lineage>
</organism>
<evidence type="ECO:0000256" key="1">
    <source>
        <dbReference type="SAM" id="MobiDB-lite"/>
    </source>
</evidence>
<reference evidence="2 3" key="1">
    <citation type="submission" date="2019-05" db="EMBL/GenBank/DDBJ databases">
        <title>Another draft genome of Portunus trituberculatus and its Hox gene families provides insights of decapod evolution.</title>
        <authorList>
            <person name="Jeong J.-H."/>
            <person name="Song I."/>
            <person name="Kim S."/>
            <person name="Choi T."/>
            <person name="Kim D."/>
            <person name="Ryu S."/>
            <person name="Kim W."/>
        </authorList>
    </citation>
    <scope>NUCLEOTIDE SEQUENCE [LARGE SCALE GENOMIC DNA]</scope>
    <source>
        <tissue evidence="2">Muscle</tissue>
    </source>
</reference>
<accession>A0A5B7H192</accession>
<dbReference type="PANTHER" id="PTHR34239">
    <property type="entry name" value="APPLE DOMAIN-CONTAINING PROTEIN"/>
    <property type="match status" value="1"/>
</dbReference>
<dbReference type="Proteomes" id="UP000324222">
    <property type="component" value="Unassembled WGS sequence"/>
</dbReference>
<sequence length="363" mass="38789">MLSPASSDDGTAGPIASPFASRRASVHSQDLSGRGSDSGKSVPFDTGGRVSKHLASHGARRYDVVLNTTCPQPATTQPSAPPSQWNMVLDALAELKSEINQLKSDRRSVPPPSPAQVATGASASPRPPRVNEGAGPSHGPTCPASPGNFSGFGEASSDMDVASVPCSTVGPLLQSAKVFGPLEVVSDAIDGNVAEMVNFLFDRGLREDNHKALCEDKCVLRPSNCPAVECNPEVLDALQLEARTLDFCMKEVNKDVLRAATIITRSLLALDKVAQDEEHPVVAQEVAMINSALDLLGNANFKNNLARRFVLKRELNQKFTHLCSEKVPMTRFLFGDDVSKSVKQIEESVKLKSTITAKKPSYS</sequence>
<comment type="caution">
    <text evidence="2">The sequence shown here is derived from an EMBL/GenBank/DDBJ whole genome shotgun (WGS) entry which is preliminary data.</text>
</comment>
<name>A0A5B7H192_PORTR</name>
<dbReference type="OrthoDB" id="7701249at2759"/>
<dbReference type="EMBL" id="VSRR010020435">
    <property type="protein sequence ID" value="MPC63127.1"/>
    <property type="molecule type" value="Genomic_DNA"/>
</dbReference>
<evidence type="ECO:0000313" key="3">
    <source>
        <dbReference type="Proteomes" id="UP000324222"/>
    </source>
</evidence>
<feature type="region of interest" description="Disordered" evidence="1">
    <location>
        <begin position="102"/>
        <end position="150"/>
    </location>
</feature>
<feature type="region of interest" description="Disordered" evidence="1">
    <location>
        <begin position="1"/>
        <end position="57"/>
    </location>
</feature>
<dbReference type="PANTHER" id="PTHR34239:SF2">
    <property type="entry name" value="TRANSPOSABLE ELEMENT P TRANSPOSASE_THAP9 CONSERVED DOMAIN-CONTAINING PROTEIN"/>
    <property type="match status" value="1"/>
</dbReference>
<dbReference type="AlphaFoldDB" id="A0A5B7H192"/>
<proteinExistence type="predicted"/>
<evidence type="ECO:0000313" key="2">
    <source>
        <dbReference type="EMBL" id="MPC63127.1"/>
    </source>
</evidence>
<keyword evidence="3" id="KW-1185">Reference proteome</keyword>
<protein>
    <submittedName>
        <fullName evidence="2">Uncharacterized protein</fullName>
    </submittedName>
</protein>
<gene>
    <name evidence="2" type="ORF">E2C01_057221</name>
</gene>